<dbReference type="InterPro" id="IPR028923">
    <property type="entry name" value="SAICAR_synt/ADE2_N"/>
</dbReference>
<dbReference type="GO" id="GO:0005737">
    <property type="term" value="C:cytoplasm"/>
    <property type="evidence" value="ECO:0007669"/>
    <property type="project" value="UniProtKB-SubCell"/>
</dbReference>
<dbReference type="HAMAP" id="MF_00137">
    <property type="entry name" value="SAICAR_synth"/>
    <property type="match status" value="1"/>
</dbReference>
<dbReference type="HAMAP" id="MF_01926">
    <property type="entry name" value="PurS"/>
    <property type="match status" value="1"/>
</dbReference>
<dbReference type="SUPFAM" id="SSF82697">
    <property type="entry name" value="PurS-like"/>
    <property type="match status" value="1"/>
</dbReference>
<dbReference type="Gene3D" id="3.30.200.20">
    <property type="entry name" value="Phosphorylase Kinase, domain 1"/>
    <property type="match status" value="1"/>
</dbReference>
<name>A0A255EGM3_9ACTN</name>
<dbReference type="EC" id="6.3.5.3" evidence="9"/>
<dbReference type="NCBIfam" id="NF010568">
    <property type="entry name" value="PRK13961.1"/>
    <property type="match status" value="1"/>
</dbReference>
<evidence type="ECO:0000256" key="7">
    <source>
        <dbReference type="ARBA" id="ARBA00048475"/>
    </source>
</evidence>
<evidence type="ECO:0000259" key="10">
    <source>
        <dbReference type="Pfam" id="PF01259"/>
    </source>
</evidence>
<dbReference type="Proteomes" id="UP000216533">
    <property type="component" value="Unassembled WGS sequence"/>
</dbReference>
<dbReference type="GO" id="GO:0006189">
    <property type="term" value="P:'de novo' IMP biosynthetic process"/>
    <property type="evidence" value="ECO:0007669"/>
    <property type="project" value="UniProtKB-UniRule"/>
</dbReference>
<keyword evidence="3 8" id="KW-0436">Ligase</keyword>
<comment type="subunit">
    <text evidence="9">Part of the FGAM synthase complex composed of 1 PurL, 1 PurQ and 2 PurS subunits.</text>
</comment>
<dbReference type="PANTHER" id="PTHR43700:SF1">
    <property type="entry name" value="PHOSPHORIBOSYLAMINOIMIDAZOLE-SUCCINOCARBOXAMIDE SYNTHASE"/>
    <property type="match status" value="1"/>
</dbReference>
<evidence type="ECO:0000256" key="1">
    <source>
        <dbReference type="ARBA" id="ARBA00004672"/>
    </source>
</evidence>
<evidence type="ECO:0000313" key="11">
    <source>
        <dbReference type="EMBL" id="OYN88755.1"/>
    </source>
</evidence>
<dbReference type="EMBL" id="NMVI01000011">
    <property type="protein sequence ID" value="OYN88755.1"/>
    <property type="molecule type" value="Genomic_DNA"/>
</dbReference>
<comment type="pathway">
    <text evidence="1 8">Purine metabolism; IMP biosynthesis via de novo pathway; 5-amino-1-(5-phospho-D-ribosyl)imidazole-4-carboxamide from 5-amino-1-(5-phospho-D-ribosyl)imidazole-4-carboxylate: step 1/2.</text>
</comment>
<keyword evidence="6 8" id="KW-0067">ATP-binding</keyword>
<gene>
    <name evidence="8" type="primary">purC</name>
    <name evidence="9" type="synonym">purS</name>
    <name evidence="11" type="ORF">CGZ92_03335</name>
</gene>
<evidence type="ECO:0000256" key="4">
    <source>
        <dbReference type="ARBA" id="ARBA00022741"/>
    </source>
</evidence>
<dbReference type="SUPFAM" id="SSF56104">
    <property type="entry name" value="SAICAR synthase-like"/>
    <property type="match status" value="1"/>
</dbReference>
<dbReference type="AlphaFoldDB" id="A0A255EGM3"/>
<comment type="pathway">
    <text evidence="9">Purine metabolism; IMP biosynthesis via de novo pathway; 5-amino-1-(5-phospho-D-ribosyl)imidazole from N(2)-formyl-N(1)-(5-phospho-D-ribosyl)glycinamide: step 1/2.</text>
</comment>
<dbReference type="EC" id="6.3.2.6" evidence="8"/>
<evidence type="ECO:0000256" key="9">
    <source>
        <dbReference type="HAMAP-Rule" id="MF_01926"/>
    </source>
</evidence>
<comment type="similarity">
    <text evidence="9">Belongs to the PurS family.</text>
</comment>
<dbReference type="GO" id="GO:0004642">
    <property type="term" value="F:phosphoribosylformylglycinamidine synthase activity"/>
    <property type="evidence" value="ECO:0007669"/>
    <property type="project" value="UniProtKB-UniRule"/>
</dbReference>
<comment type="subcellular location">
    <subcellularLocation>
        <location evidence="9">Cytoplasm</location>
    </subcellularLocation>
</comment>
<dbReference type="InterPro" id="IPR003850">
    <property type="entry name" value="PurS"/>
</dbReference>
<dbReference type="NCBIfam" id="TIGR00302">
    <property type="entry name" value="phosphoribosylformylglycinamidine synthase subunit PurS"/>
    <property type="match status" value="1"/>
</dbReference>
<dbReference type="CDD" id="cd01414">
    <property type="entry name" value="SAICAR_synt_Sc"/>
    <property type="match status" value="1"/>
</dbReference>
<accession>A0A255EGM3</accession>
<comment type="caution">
    <text evidence="11">The sequence shown here is derived from an EMBL/GenBank/DDBJ whole genome shotgun (WGS) entry which is preliminary data.</text>
</comment>
<keyword evidence="9" id="KW-0963">Cytoplasm</keyword>
<evidence type="ECO:0000256" key="8">
    <source>
        <dbReference type="HAMAP-Rule" id="MF_00137"/>
    </source>
</evidence>
<dbReference type="GO" id="GO:0004639">
    <property type="term" value="F:phosphoribosylaminoimidazolesuccinocarboxamide synthase activity"/>
    <property type="evidence" value="ECO:0007669"/>
    <property type="project" value="UniProtKB-UniRule"/>
</dbReference>
<feature type="domain" description="SAICAR synthetase/ADE2 N-terminal" evidence="10">
    <location>
        <begin position="13"/>
        <end position="255"/>
    </location>
</feature>
<protein>
    <recommendedName>
        <fullName evidence="8 9">Multifunctional fusion protein</fullName>
    </recommendedName>
    <domain>
        <recommendedName>
            <fullName evidence="9">Phosphoribosylformylglycinamidine synthase subunit PurS</fullName>
            <shortName evidence="9">FGAM synthase</shortName>
            <ecNumber evidence="9">6.3.5.3</ecNumber>
        </recommendedName>
        <alternativeName>
            <fullName evidence="9">Formylglycinamide ribonucleotide amidotransferase subunit III</fullName>
        </alternativeName>
        <alternativeName>
            <fullName evidence="9">Phosphoribosylformylglycinamidine synthase subunit III</fullName>
            <shortName evidence="9">FGAR amidotransferase III</shortName>
            <shortName evidence="9">FGAR-AT III</shortName>
        </alternativeName>
    </domain>
    <domain>
        <recommendedName>
            <fullName evidence="8">Phosphoribosylaminoimidazole-succinocarboxamide synthase</fullName>
            <ecNumber evidence="8">6.3.2.6</ecNumber>
        </recommendedName>
        <alternativeName>
            <fullName evidence="8">SAICAR synthetase</fullName>
        </alternativeName>
    </domain>
</protein>
<keyword evidence="4 8" id="KW-0547">Nucleotide-binding</keyword>
<evidence type="ECO:0000256" key="5">
    <source>
        <dbReference type="ARBA" id="ARBA00022755"/>
    </source>
</evidence>
<evidence type="ECO:0000256" key="2">
    <source>
        <dbReference type="ARBA" id="ARBA00010190"/>
    </source>
</evidence>
<dbReference type="InterPro" id="IPR018236">
    <property type="entry name" value="SAICAR_synthetase_CS"/>
</dbReference>
<dbReference type="GO" id="GO:0005524">
    <property type="term" value="F:ATP binding"/>
    <property type="evidence" value="ECO:0007669"/>
    <property type="project" value="UniProtKB-UniRule"/>
</dbReference>
<dbReference type="UniPathway" id="UPA00074">
    <property type="reaction ID" value="UER00128"/>
</dbReference>
<evidence type="ECO:0000256" key="3">
    <source>
        <dbReference type="ARBA" id="ARBA00022598"/>
    </source>
</evidence>
<dbReference type="Pfam" id="PF02700">
    <property type="entry name" value="PurS"/>
    <property type="match status" value="1"/>
</dbReference>
<evidence type="ECO:0000313" key="12">
    <source>
        <dbReference type="Proteomes" id="UP000216533"/>
    </source>
</evidence>
<dbReference type="Gene3D" id="3.30.1280.10">
    <property type="entry name" value="Phosphoribosylformylglycinamidine synthase subunit PurS"/>
    <property type="match status" value="1"/>
</dbReference>
<dbReference type="InterPro" id="IPR036604">
    <property type="entry name" value="PurS-like_sf"/>
</dbReference>
<dbReference type="PROSITE" id="PS01057">
    <property type="entry name" value="SAICAR_SYNTHETASE_1"/>
    <property type="match status" value="1"/>
</dbReference>
<comment type="catalytic activity">
    <reaction evidence="7 8">
        <text>5-amino-1-(5-phospho-D-ribosyl)imidazole-4-carboxylate + L-aspartate + ATP = (2S)-2-[5-amino-1-(5-phospho-beta-D-ribosyl)imidazole-4-carboxamido]succinate + ADP + phosphate + 2 H(+)</text>
        <dbReference type="Rhea" id="RHEA:22628"/>
        <dbReference type="ChEBI" id="CHEBI:15378"/>
        <dbReference type="ChEBI" id="CHEBI:29991"/>
        <dbReference type="ChEBI" id="CHEBI:30616"/>
        <dbReference type="ChEBI" id="CHEBI:43474"/>
        <dbReference type="ChEBI" id="CHEBI:58443"/>
        <dbReference type="ChEBI" id="CHEBI:77657"/>
        <dbReference type="ChEBI" id="CHEBI:456216"/>
        <dbReference type="EC" id="6.3.2.6"/>
    </reaction>
</comment>
<comment type="similarity">
    <text evidence="2 8">Belongs to the SAICAR synthetase family.</text>
</comment>
<comment type="function">
    <text evidence="9">Part of the phosphoribosylformylglycinamidine synthase complex involved in the purines biosynthetic pathway. Catalyzes the ATP-dependent conversion of formylglycinamide ribonucleotide (FGAR) and glutamine to yield formylglycinamidine ribonucleotide (FGAM) and glutamate. The FGAM synthase complex is composed of three subunits. PurQ produces an ammonia molecule by converting glutamine to glutamate. PurL transfers the ammonia molecule to FGAR to form FGAM in an ATP-dependent manner. PurS interacts with PurQ and PurL and is thought to assist in the transfer of the ammonia molecule from PurQ to PurL.</text>
</comment>
<dbReference type="Pfam" id="PF01259">
    <property type="entry name" value="SAICAR_synt"/>
    <property type="match status" value="1"/>
</dbReference>
<keyword evidence="5 8" id="KW-0658">Purine biosynthesis</keyword>
<proteinExistence type="inferred from homology"/>
<organism evidence="11 12">
    <name type="scientific">Parenemella sanctibonifatiensis</name>
    <dbReference type="NCBI Taxonomy" id="2016505"/>
    <lineage>
        <taxon>Bacteria</taxon>
        <taxon>Bacillati</taxon>
        <taxon>Actinomycetota</taxon>
        <taxon>Actinomycetes</taxon>
        <taxon>Propionibacteriales</taxon>
        <taxon>Propionibacteriaceae</taxon>
        <taxon>Parenemella</taxon>
    </lineage>
</organism>
<dbReference type="FunFam" id="3.30.470.20:FF:000015">
    <property type="entry name" value="Phosphoribosylaminoimidazole-succinocarboxamide synthase"/>
    <property type="match status" value="1"/>
</dbReference>
<comment type="catalytic activity">
    <reaction evidence="9">
        <text>N(2)-formyl-N(1)-(5-phospho-beta-D-ribosyl)glycinamide + L-glutamine + ATP + H2O = 2-formamido-N(1)-(5-O-phospho-beta-D-ribosyl)acetamidine + L-glutamate + ADP + phosphate + H(+)</text>
        <dbReference type="Rhea" id="RHEA:17129"/>
        <dbReference type="ChEBI" id="CHEBI:15377"/>
        <dbReference type="ChEBI" id="CHEBI:15378"/>
        <dbReference type="ChEBI" id="CHEBI:29985"/>
        <dbReference type="ChEBI" id="CHEBI:30616"/>
        <dbReference type="ChEBI" id="CHEBI:43474"/>
        <dbReference type="ChEBI" id="CHEBI:58359"/>
        <dbReference type="ChEBI" id="CHEBI:147286"/>
        <dbReference type="ChEBI" id="CHEBI:147287"/>
        <dbReference type="ChEBI" id="CHEBI:456216"/>
        <dbReference type="EC" id="6.3.5.3"/>
    </reaction>
</comment>
<dbReference type="NCBIfam" id="NF004630">
    <property type="entry name" value="PRK05974.1"/>
    <property type="match status" value="1"/>
</dbReference>
<sequence>MNEQPEVSDLPLLHRGKVRSLYARPDGTILMVASDAISAFDHVLSPAIPDKGAILTAMSLWWFEQLADLAPNHVISTEVPSQVAGRALVCEKLDMVPIECVARGYLTGSGWLEYQQHGTVCGIDLPAGLVDGARLPEPIFTPATKAPMGEHDENIDFATAAGIVGEELATQLRDLTLELYARAEEIARQRGIILADTKVEFGLRADGTIVLADEVLTPDSSRFWDAETWDGTAAPESFDKQYVRNWLSRESGWDRHGTDAPPALPAEVVQATRERYLQAYERLTGEPFVPAGAVDEAPSVDQDRIAAMGRVVVEVMPKPEILDPQGKAISQALQRLGYQGLSVRQGKRFEIEVEGEVTAERLEQIETAAEQLLANTVIESFVVRAESAESDK</sequence>
<reference evidence="11 12" key="1">
    <citation type="submission" date="2017-07" db="EMBL/GenBank/DDBJ databases">
        <title>Draft whole genome sequences of clinical Proprionibacteriaceae strains.</title>
        <authorList>
            <person name="Bernier A.-M."/>
            <person name="Bernard K."/>
            <person name="Domingo M.-C."/>
        </authorList>
    </citation>
    <scope>NUCLEOTIDE SEQUENCE [LARGE SCALE GENOMIC DNA]</scope>
    <source>
        <strain evidence="11 12">NML 160184</strain>
    </source>
</reference>
<evidence type="ECO:0000256" key="6">
    <source>
        <dbReference type="ARBA" id="ARBA00022840"/>
    </source>
</evidence>
<dbReference type="PANTHER" id="PTHR43700">
    <property type="entry name" value="PHOSPHORIBOSYLAMINOIMIDAZOLE-SUCCINOCARBOXAMIDE SYNTHASE"/>
    <property type="match status" value="1"/>
</dbReference>
<dbReference type="InterPro" id="IPR001636">
    <property type="entry name" value="SAICAR_synth"/>
</dbReference>
<dbReference type="Gene3D" id="3.30.470.20">
    <property type="entry name" value="ATP-grasp fold, B domain"/>
    <property type="match status" value="1"/>
</dbReference>
<dbReference type="RefSeq" id="WP_094449970.1">
    <property type="nucleotide sequence ID" value="NZ_NMVI01000011.1"/>
</dbReference>
<dbReference type="NCBIfam" id="TIGR00081">
    <property type="entry name" value="purC"/>
    <property type="match status" value="1"/>
</dbReference>